<feature type="transmembrane region" description="Helical" evidence="5">
    <location>
        <begin position="151"/>
        <end position="174"/>
    </location>
</feature>
<dbReference type="InterPro" id="IPR036640">
    <property type="entry name" value="ABC1_TM_sf"/>
</dbReference>
<keyword evidence="4 5" id="KW-0472">Membrane</keyword>
<evidence type="ECO:0000256" key="1">
    <source>
        <dbReference type="ARBA" id="ARBA00004651"/>
    </source>
</evidence>
<keyword evidence="3 5" id="KW-1133">Transmembrane helix</keyword>
<dbReference type="GO" id="GO:0005524">
    <property type="term" value="F:ATP binding"/>
    <property type="evidence" value="ECO:0007669"/>
    <property type="project" value="InterPro"/>
</dbReference>
<proteinExistence type="predicted"/>
<dbReference type="AlphaFoldDB" id="A0A0G0MM79"/>
<evidence type="ECO:0000256" key="3">
    <source>
        <dbReference type="ARBA" id="ARBA00022989"/>
    </source>
</evidence>
<keyword evidence="2 5" id="KW-0812">Transmembrane</keyword>
<organism evidence="6 7">
    <name type="scientific">Candidatus Woesebacteria bacterium GW2011_GWB1_38_5b</name>
    <dbReference type="NCBI Taxonomy" id="1618569"/>
    <lineage>
        <taxon>Bacteria</taxon>
        <taxon>Candidatus Woeseibacteriota</taxon>
    </lineage>
</organism>
<dbReference type="Gene3D" id="1.20.1560.10">
    <property type="entry name" value="ABC transporter type 1, transmembrane domain"/>
    <property type="match status" value="1"/>
</dbReference>
<evidence type="ECO:0000256" key="2">
    <source>
        <dbReference type="ARBA" id="ARBA00022692"/>
    </source>
</evidence>
<dbReference type="EMBL" id="LBUZ01000025">
    <property type="protein sequence ID" value="KKQ74804.1"/>
    <property type="molecule type" value="Genomic_DNA"/>
</dbReference>
<evidence type="ECO:0008006" key="8">
    <source>
        <dbReference type="Google" id="ProtNLM"/>
    </source>
</evidence>
<comment type="caution">
    <text evidence="6">The sequence shown here is derived from an EMBL/GenBank/DDBJ whole genome shotgun (WGS) entry which is preliminary data.</text>
</comment>
<evidence type="ECO:0000256" key="5">
    <source>
        <dbReference type="SAM" id="Phobius"/>
    </source>
</evidence>
<evidence type="ECO:0000256" key="4">
    <source>
        <dbReference type="ARBA" id="ARBA00023136"/>
    </source>
</evidence>
<evidence type="ECO:0000313" key="7">
    <source>
        <dbReference type="Proteomes" id="UP000034181"/>
    </source>
</evidence>
<name>A0A0G0MM79_9BACT</name>
<gene>
    <name evidence="6" type="ORF">US96_C0025G0013</name>
</gene>
<comment type="subcellular location">
    <subcellularLocation>
        <location evidence="1">Cell membrane</location>
        <topology evidence="1">Multi-pass membrane protein</topology>
    </subcellularLocation>
</comment>
<feature type="transmembrane region" description="Helical" evidence="5">
    <location>
        <begin position="60"/>
        <end position="80"/>
    </location>
</feature>
<dbReference type="SUPFAM" id="SSF90123">
    <property type="entry name" value="ABC transporter transmembrane region"/>
    <property type="match status" value="1"/>
</dbReference>
<reference evidence="6 7" key="1">
    <citation type="journal article" date="2015" name="Nature">
        <title>rRNA introns, odd ribosomes, and small enigmatic genomes across a large radiation of phyla.</title>
        <authorList>
            <person name="Brown C.T."/>
            <person name="Hug L.A."/>
            <person name="Thomas B.C."/>
            <person name="Sharon I."/>
            <person name="Castelle C.J."/>
            <person name="Singh A."/>
            <person name="Wilkins M.J."/>
            <person name="Williams K.H."/>
            <person name="Banfield J.F."/>
        </authorList>
    </citation>
    <scope>NUCLEOTIDE SEQUENCE [LARGE SCALE GENOMIC DNA]</scope>
</reference>
<sequence length="289" mass="32957">MRKSLSYGFKALNLAWKANGFYAVLAILSKLYDSTIYPLIQVLLLSILLDLLAQDKSLTLFNLGWIIVIYLLASLVKLSLKSFLDVKEAFLQTQQEGYIDLLISKKLTELDPATFENPEFQDLLAQLDGIKGTLQMHLVRFTSLIDAVFKFITATVILSFTFPLFAPLIIIATIPSYITWDRFRVKTWPYYVEKKSIVTRVTQYIKNLLSSDSTSKEAIIFQTGPVLLSKIKKEQKSYFSEFAKANDPWIINILLARVLQFGVFAYTQYLNLSRVLQGTLSIGQFTLVF</sequence>
<dbReference type="GO" id="GO:0005886">
    <property type="term" value="C:plasma membrane"/>
    <property type="evidence" value="ECO:0007669"/>
    <property type="project" value="UniProtKB-SubCell"/>
</dbReference>
<dbReference type="Proteomes" id="UP000034181">
    <property type="component" value="Unassembled WGS sequence"/>
</dbReference>
<feature type="non-terminal residue" evidence="6">
    <location>
        <position position="289"/>
    </location>
</feature>
<evidence type="ECO:0000313" key="6">
    <source>
        <dbReference type="EMBL" id="KKQ74804.1"/>
    </source>
</evidence>
<protein>
    <recommendedName>
        <fullName evidence="8">ABC transporter ATP-binding protein</fullName>
    </recommendedName>
</protein>
<accession>A0A0G0MM79</accession>